<keyword evidence="5" id="KW-1185">Reference proteome</keyword>
<gene>
    <name evidence="4" type="ORF">KS419_12655</name>
</gene>
<keyword evidence="1" id="KW-1133">Transmembrane helix</keyword>
<evidence type="ECO:0000259" key="2">
    <source>
        <dbReference type="Pfam" id="PF13786"/>
    </source>
</evidence>
<comment type="caution">
    <text evidence="4">The sequence shown here is derived from an EMBL/GenBank/DDBJ whole genome shotgun (WGS) entry which is preliminary data.</text>
</comment>
<feature type="transmembrane region" description="Helical" evidence="1">
    <location>
        <begin position="40"/>
        <end position="60"/>
    </location>
</feature>
<accession>A0ABS6JGD5</accession>
<evidence type="ECO:0000313" key="4">
    <source>
        <dbReference type="EMBL" id="MBU9712593.1"/>
    </source>
</evidence>
<dbReference type="EMBL" id="JAHQCS010000105">
    <property type="protein sequence ID" value="MBU9712593.1"/>
    <property type="molecule type" value="Genomic_DNA"/>
</dbReference>
<dbReference type="InterPro" id="IPR040680">
    <property type="entry name" value="DUF5643"/>
</dbReference>
<reference evidence="4 5" key="1">
    <citation type="submission" date="2021-06" db="EMBL/GenBank/DDBJ databases">
        <title>Bacillus sp. RD4P76, an endophyte from a halophyte.</title>
        <authorList>
            <person name="Sun J.-Q."/>
        </authorList>
    </citation>
    <scope>NUCLEOTIDE SEQUENCE [LARGE SCALE GENOMIC DNA]</scope>
    <source>
        <strain evidence="4 5">CGMCC 1.15917</strain>
    </source>
</reference>
<sequence length="438" mass="49626">MEKWERELKEQVNKTPSSIVKGRMEQTLKTLPSKRKVSKLYSIVAAVIFFITILVSGSYLSPALAESLKSLPIVGTVFETVGNIGIQKGNQEGLTMGIGQQVEIDGYLVTFTESLYDGSEIHIGYVIESQTGEPVPYDIHLFDNVDFTINGRTKGNYGWGGQGKEIENGAFAGTISLRFGDSVPDEFVLGIAPYDGSSDWKVDIPIQLQGENKSFLVRETKVGDDYTIHYDSVTFFPTTTEISFRLVRDSSLFHEEEQDRFLDYQVVDDQGRVLQPFSGNGYGKETDGMIVETILNNYEPLTGIPKSLTIKPYYVEWKDQGLDTIKQKWDGSEIVLHQGDIGHLNILEVEEVDQLLTVTLHAEGKNAYDQSVTFWLEDKKGTQYFSEYMPPKRVDDKMNHYKISFSEFPDMDDLYVVTRELETPNFIKELETTIHFDK</sequence>
<name>A0ABS6JGD5_9BACI</name>
<organism evidence="4 5">
    <name type="scientific">Evansella tamaricis</name>
    <dbReference type="NCBI Taxonomy" id="2069301"/>
    <lineage>
        <taxon>Bacteria</taxon>
        <taxon>Bacillati</taxon>
        <taxon>Bacillota</taxon>
        <taxon>Bacilli</taxon>
        <taxon>Bacillales</taxon>
        <taxon>Bacillaceae</taxon>
        <taxon>Evansella</taxon>
    </lineage>
</organism>
<protein>
    <submittedName>
        <fullName evidence="4">DUF4179 domain-containing protein</fullName>
    </submittedName>
</protein>
<dbReference type="Pfam" id="PF13786">
    <property type="entry name" value="DUF4179"/>
    <property type="match status" value="1"/>
</dbReference>
<dbReference type="Proteomes" id="UP000784880">
    <property type="component" value="Unassembled WGS sequence"/>
</dbReference>
<feature type="domain" description="DUF5643" evidence="3">
    <location>
        <begin position="214"/>
        <end position="323"/>
    </location>
</feature>
<dbReference type="InterPro" id="IPR025436">
    <property type="entry name" value="DUF4179"/>
</dbReference>
<feature type="domain" description="DUF4179" evidence="2">
    <location>
        <begin position="35"/>
        <end position="129"/>
    </location>
</feature>
<keyword evidence="1" id="KW-0812">Transmembrane</keyword>
<dbReference type="RefSeq" id="WP_217066771.1">
    <property type="nucleotide sequence ID" value="NZ_JAHQCS010000105.1"/>
</dbReference>
<evidence type="ECO:0000256" key="1">
    <source>
        <dbReference type="SAM" id="Phobius"/>
    </source>
</evidence>
<keyword evidence="1" id="KW-0472">Membrane</keyword>
<evidence type="ECO:0000313" key="5">
    <source>
        <dbReference type="Proteomes" id="UP000784880"/>
    </source>
</evidence>
<dbReference type="Pfam" id="PF18705">
    <property type="entry name" value="DUF5643"/>
    <property type="match status" value="1"/>
</dbReference>
<proteinExistence type="predicted"/>
<evidence type="ECO:0000259" key="3">
    <source>
        <dbReference type="Pfam" id="PF18705"/>
    </source>
</evidence>